<organism evidence="2 3">
    <name type="scientific">Oesophagostomum dentatum</name>
    <name type="common">Nodular worm</name>
    <dbReference type="NCBI Taxonomy" id="61180"/>
    <lineage>
        <taxon>Eukaryota</taxon>
        <taxon>Metazoa</taxon>
        <taxon>Ecdysozoa</taxon>
        <taxon>Nematoda</taxon>
        <taxon>Chromadorea</taxon>
        <taxon>Rhabditida</taxon>
        <taxon>Rhabditina</taxon>
        <taxon>Rhabditomorpha</taxon>
        <taxon>Strongyloidea</taxon>
        <taxon>Strongylidae</taxon>
        <taxon>Oesophagostomum</taxon>
    </lineage>
</organism>
<keyword evidence="1" id="KW-1133">Transmembrane helix</keyword>
<proteinExistence type="predicted"/>
<sequence>LFLESGEIPTEWQKFCLVLTRLYHRKSDIPQYVRGGTMNRMHDRMRIVFIAVGVVCFYVFFFYIESRTASKISRDRDAALAGK</sequence>
<keyword evidence="1" id="KW-0812">Transmembrane</keyword>
<evidence type="ECO:0000256" key="1">
    <source>
        <dbReference type="SAM" id="Phobius"/>
    </source>
</evidence>
<evidence type="ECO:0000313" key="2">
    <source>
        <dbReference type="EMBL" id="KHJ75691.1"/>
    </source>
</evidence>
<feature type="non-terminal residue" evidence="2">
    <location>
        <position position="1"/>
    </location>
</feature>
<dbReference type="AlphaFoldDB" id="A0A0B1RVN3"/>
<keyword evidence="3" id="KW-1185">Reference proteome</keyword>
<feature type="transmembrane region" description="Helical" evidence="1">
    <location>
        <begin position="47"/>
        <end position="64"/>
    </location>
</feature>
<gene>
    <name evidence="2" type="ORF">OESDEN_24693</name>
</gene>
<accession>A0A0B1RVN3</accession>
<keyword evidence="1" id="KW-0472">Membrane</keyword>
<dbReference type="OrthoDB" id="8193498at2759"/>
<evidence type="ECO:0000313" key="3">
    <source>
        <dbReference type="Proteomes" id="UP000053660"/>
    </source>
</evidence>
<dbReference type="EMBL" id="KN612496">
    <property type="protein sequence ID" value="KHJ75691.1"/>
    <property type="molecule type" value="Genomic_DNA"/>
</dbReference>
<reference evidence="2 3" key="1">
    <citation type="submission" date="2014-03" db="EMBL/GenBank/DDBJ databases">
        <title>Draft genome of the hookworm Oesophagostomum dentatum.</title>
        <authorList>
            <person name="Mitreva M."/>
        </authorList>
    </citation>
    <scope>NUCLEOTIDE SEQUENCE [LARGE SCALE GENOMIC DNA]</scope>
    <source>
        <strain evidence="2 3">OD-Hann</strain>
    </source>
</reference>
<dbReference type="Proteomes" id="UP000053660">
    <property type="component" value="Unassembled WGS sequence"/>
</dbReference>
<name>A0A0B1RVN3_OESDE</name>
<protein>
    <submittedName>
        <fullName evidence="2">Uncharacterized protein</fullName>
    </submittedName>
</protein>